<evidence type="ECO:0000313" key="5">
    <source>
        <dbReference type="Proteomes" id="UP001150538"/>
    </source>
</evidence>
<dbReference type="InterPro" id="IPR014720">
    <property type="entry name" value="dsRBD_dom"/>
</dbReference>
<dbReference type="SUPFAM" id="SSF54768">
    <property type="entry name" value="dsRNA-binding domain-like"/>
    <property type="match status" value="2"/>
</dbReference>
<evidence type="ECO:0000313" key="4">
    <source>
        <dbReference type="EMBL" id="KAJ1913595.1"/>
    </source>
</evidence>
<dbReference type="PROSITE" id="PS50137">
    <property type="entry name" value="DS_RBD"/>
    <property type="match status" value="1"/>
</dbReference>
<dbReference type="GO" id="GO:0003723">
    <property type="term" value="F:RNA binding"/>
    <property type="evidence" value="ECO:0007669"/>
    <property type="project" value="UniProtKB-UniRule"/>
</dbReference>
<dbReference type="Gene3D" id="3.30.160.20">
    <property type="match status" value="2"/>
</dbReference>
<feature type="compositionally biased region" description="Basic and acidic residues" evidence="2">
    <location>
        <begin position="254"/>
        <end position="276"/>
    </location>
</feature>
<comment type="caution">
    <text evidence="4">The sequence shown here is derived from an EMBL/GenBank/DDBJ whole genome shotgun (WGS) entry which is preliminary data.</text>
</comment>
<feature type="region of interest" description="Disordered" evidence="2">
    <location>
        <begin position="250"/>
        <end position="276"/>
    </location>
</feature>
<dbReference type="Proteomes" id="UP001150538">
    <property type="component" value="Unassembled WGS sequence"/>
</dbReference>
<sequence>MEKTENSSYQPNPITEFYQKCDLLKITPEFSFEENQYAVDDIRNCRHRQNYPPKDYKSNSAVDTSTTGPDQNYSISNKSRNKFLGPLFKCTVKFEDHSVTSQPKNTKKEAKRDACIEAFENPIFCNNEKLAEAKKNIGKKKTKIALINMDIDESVESFPKLIEEGYHPKSLLNHYMNVNRDFKVKPEFYMDSRKCENSDINRFVCKISVDGWEPIISKAPSVKNAEHEAVKVLLSKLALEKEHGVYYNGLNSRRNGERVGEKEASLKNDDTARNGQ</sequence>
<dbReference type="Pfam" id="PF00035">
    <property type="entry name" value="dsrm"/>
    <property type="match status" value="2"/>
</dbReference>
<feature type="region of interest" description="Disordered" evidence="2">
    <location>
        <begin position="48"/>
        <end position="77"/>
    </location>
</feature>
<evidence type="ECO:0000256" key="1">
    <source>
        <dbReference type="PROSITE-ProRule" id="PRU00266"/>
    </source>
</evidence>
<evidence type="ECO:0000259" key="3">
    <source>
        <dbReference type="PROSITE" id="PS50137"/>
    </source>
</evidence>
<feature type="compositionally biased region" description="Polar residues" evidence="2">
    <location>
        <begin position="58"/>
        <end position="77"/>
    </location>
</feature>
<name>A0A9W7ZP26_9FUNG</name>
<organism evidence="4 5">
    <name type="scientific">Mycoemilia scoparia</name>
    <dbReference type="NCBI Taxonomy" id="417184"/>
    <lineage>
        <taxon>Eukaryota</taxon>
        <taxon>Fungi</taxon>
        <taxon>Fungi incertae sedis</taxon>
        <taxon>Zoopagomycota</taxon>
        <taxon>Kickxellomycotina</taxon>
        <taxon>Kickxellomycetes</taxon>
        <taxon>Kickxellales</taxon>
        <taxon>Kickxellaceae</taxon>
        <taxon>Mycoemilia</taxon>
    </lineage>
</organism>
<dbReference type="AlphaFoldDB" id="A0A9W7ZP26"/>
<dbReference type="CDD" id="cd00048">
    <property type="entry name" value="DSRM_SF"/>
    <property type="match status" value="1"/>
</dbReference>
<protein>
    <recommendedName>
        <fullName evidence="3">DRBM domain-containing protein</fullName>
    </recommendedName>
</protein>
<gene>
    <name evidence="4" type="ORF">H4219_005148</name>
</gene>
<evidence type="ECO:0000256" key="2">
    <source>
        <dbReference type="SAM" id="MobiDB-lite"/>
    </source>
</evidence>
<keyword evidence="5" id="KW-1185">Reference proteome</keyword>
<dbReference type="EMBL" id="JANBPU010000252">
    <property type="protein sequence ID" value="KAJ1913595.1"/>
    <property type="molecule type" value="Genomic_DNA"/>
</dbReference>
<proteinExistence type="predicted"/>
<accession>A0A9W7ZP26</accession>
<keyword evidence="1" id="KW-0694">RNA-binding</keyword>
<feature type="domain" description="DRBM" evidence="3">
    <location>
        <begin position="167"/>
        <end position="239"/>
    </location>
</feature>
<reference evidence="4" key="1">
    <citation type="submission" date="2022-07" db="EMBL/GenBank/DDBJ databases">
        <title>Phylogenomic reconstructions and comparative analyses of Kickxellomycotina fungi.</title>
        <authorList>
            <person name="Reynolds N.K."/>
            <person name="Stajich J.E."/>
            <person name="Barry K."/>
            <person name="Grigoriev I.V."/>
            <person name="Crous P."/>
            <person name="Smith M.E."/>
        </authorList>
    </citation>
    <scope>NUCLEOTIDE SEQUENCE</scope>
    <source>
        <strain evidence="4">NBRC 100468</strain>
    </source>
</reference>